<proteinExistence type="predicted"/>
<evidence type="ECO:0000313" key="2">
    <source>
        <dbReference type="Proteomes" id="UP001139179"/>
    </source>
</evidence>
<sequence>METTVLKPSKGLFTIQGSGRVNRQKSLSKLEKEGIIQRFEYTFELSWKTLKDYLEAQGEKARFPRDVIKKAFQYEMIDNGTVWMQMLESRNILSHPYDEQAFETVFTKIIQEYFQAITSAFQEMERLYEGD</sequence>
<accession>A0A9X2DS48</accession>
<dbReference type="AlphaFoldDB" id="A0A9X2DS48"/>
<protein>
    <submittedName>
        <fullName evidence="1">Nucleotidyltransferase substrate binding protein</fullName>
    </submittedName>
</protein>
<dbReference type="Gene3D" id="1.20.120.330">
    <property type="entry name" value="Nucleotidyltransferases domain 2"/>
    <property type="match status" value="1"/>
</dbReference>
<dbReference type="NCBIfam" id="TIGR01987">
    <property type="entry name" value="HI0074"/>
    <property type="match status" value="1"/>
</dbReference>
<dbReference type="EMBL" id="JAMBOL010000007">
    <property type="protein sequence ID" value="MCM3714432.1"/>
    <property type="molecule type" value="Genomic_DNA"/>
</dbReference>
<dbReference type="InterPro" id="IPR010235">
    <property type="entry name" value="HepT"/>
</dbReference>
<dbReference type="RefSeq" id="WP_251223212.1">
    <property type="nucleotide sequence ID" value="NZ_JAMBOL010000007.1"/>
</dbReference>
<dbReference type="Pfam" id="PF08780">
    <property type="entry name" value="NTase_sub_bind"/>
    <property type="match status" value="1"/>
</dbReference>
<organism evidence="1 2">
    <name type="scientific">Halalkalibacter oceani</name>
    <dbReference type="NCBI Taxonomy" id="1653776"/>
    <lineage>
        <taxon>Bacteria</taxon>
        <taxon>Bacillati</taxon>
        <taxon>Bacillota</taxon>
        <taxon>Bacilli</taxon>
        <taxon>Bacillales</taxon>
        <taxon>Bacillaceae</taxon>
        <taxon>Halalkalibacter</taxon>
    </lineage>
</organism>
<dbReference type="SUPFAM" id="SSF81593">
    <property type="entry name" value="Nucleotidyltransferase substrate binding subunit/domain"/>
    <property type="match status" value="1"/>
</dbReference>
<gene>
    <name evidence="1" type="ORF">M3202_10070</name>
</gene>
<keyword evidence="2" id="KW-1185">Reference proteome</keyword>
<reference evidence="1" key="1">
    <citation type="submission" date="2022-05" db="EMBL/GenBank/DDBJ databases">
        <title>Comparative Genomics of Spacecraft Associated Microbes.</title>
        <authorList>
            <person name="Tran M.T."/>
            <person name="Wright A."/>
            <person name="Seuylemezian A."/>
            <person name="Eisen J."/>
            <person name="Coil D."/>
        </authorList>
    </citation>
    <scope>NUCLEOTIDE SEQUENCE</scope>
    <source>
        <strain evidence="1">214.1.1</strain>
    </source>
</reference>
<comment type="caution">
    <text evidence="1">The sequence shown here is derived from an EMBL/GenBank/DDBJ whole genome shotgun (WGS) entry which is preliminary data.</text>
</comment>
<evidence type="ECO:0000313" key="1">
    <source>
        <dbReference type="EMBL" id="MCM3714432.1"/>
    </source>
</evidence>
<name>A0A9X2DS48_9BACI</name>
<dbReference type="Proteomes" id="UP001139179">
    <property type="component" value="Unassembled WGS sequence"/>
</dbReference>